<feature type="chain" id="PRO_5028366108" evidence="8">
    <location>
        <begin position="23"/>
        <end position="571"/>
    </location>
</feature>
<keyword evidence="8" id="KW-0732">Signal</keyword>
<comment type="subcellular location">
    <subcellularLocation>
        <location evidence="1">Membrane</location>
    </subcellularLocation>
    <subcellularLocation>
        <location evidence="2">Secreted</location>
    </subcellularLocation>
</comment>
<evidence type="ECO:0000256" key="4">
    <source>
        <dbReference type="ARBA" id="ARBA00022525"/>
    </source>
</evidence>
<dbReference type="AlphaFoldDB" id="A0A6P7IMR2"/>
<dbReference type="RefSeq" id="XP_028264402.1">
    <property type="nucleotide sequence ID" value="XM_028408601.1"/>
</dbReference>
<dbReference type="Pfam" id="PF00168">
    <property type="entry name" value="C2"/>
    <property type="match status" value="1"/>
</dbReference>
<dbReference type="PANTHER" id="PTHR46096">
    <property type="entry name" value="PERFORIN-1"/>
    <property type="match status" value="1"/>
</dbReference>
<dbReference type="Proteomes" id="UP000515145">
    <property type="component" value="Chromosome 1"/>
</dbReference>
<dbReference type="InterPro" id="IPR000008">
    <property type="entry name" value="C2_dom"/>
</dbReference>
<evidence type="ECO:0000256" key="7">
    <source>
        <dbReference type="ARBA" id="ARBA00023157"/>
    </source>
</evidence>
<evidence type="ECO:0000256" key="6">
    <source>
        <dbReference type="ARBA" id="ARBA00023136"/>
    </source>
</evidence>
<evidence type="ECO:0000259" key="9">
    <source>
        <dbReference type="PROSITE" id="PS50004"/>
    </source>
</evidence>
<evidence type="ECO:0000256" key="3">
    <source>
        <dbReference type="ARBA" id="ARBA00009214"/>
    </source>
</evidence>
<keyword evidence="6" id="KW-0472">Membrane</keyword>
<dbReference type="GO" id="GO:0016020">
    <property type="term" value="C:membrane"/>
    <property type="evidence" value="ECO:0007669"/>
    <property type="project" value="UniProtKB-SubCell"/>
</dbReference>
<comment type="similarity">
    <text evidence="3">Belongs to the complement C6/C7/C8/C9 family.</text>
</comment>
<protein>
    <submittedName>
        <fullName evidence="12">Perforin-1-like isoform X1</fullName>
    </submittedName>
</protein>
<feature type="domain" description="MACPF" evidence="10">
    <location>
        <begin position="30"/>
        <end position="370"/>
    </location>
</feature>
<proteinExistence type="inferred from homology"/>
<feature type="signal peptide" evidence="8">
    <location>
        <begin position="1"/>
        <end position="22"/>
    </location>
</feature>
<dbReference type="SMART" id="SM00239">
    <property type="entry name" value="C2"/>
    <property type="match status" value="1"/>
</dbReference>
<accession>A0A6P7IMR2</accession>
<dbReference type="Gene3D" id="2.60.40.150">
    <property type="entry name" value="C2 domain"/>
    <property type="match status" value="1"/>
</dbReference>
<dbReference type="PROSITE" id="PS50004">
    <property type="entry name" value="C2"/>
    <property type="match status" value="1"/>
</dbReference>
<reference evidence="12" key="1">
    <citation type="submission" date="2025-08" db="UniProtKB">
        <authorList>
            <consortium name="RefSeq"/>
        </authorList>
    </citation>
    <scope>IDENTIFICATION</scope>
</reference>
<evidence type="ECO:0000256" key="1">
    <source>
        <dbReference type="ARBA" id="ARBA00004370"/>
    </source>
</evidence>
<dbReference type="PROSITE" id="PS51412">
    <property type="entry name" value="MACPF_2"/>
    <property type="match status" value="1"/>
</dbReference>
<evidence type="ECO:0000313" key="11">
    <source>
        <dbReference type="Proteomes" id="UP000515145"/>
    </source>
</evidence>
<dbReference type="SMART" id="SM00457">
    <property type="entry name" value="MACPF"/>
    <property type="match status" value="1"/>
</dbReference>
<dbReference type="InterPro" id="IPR052784">
    <property type="entry name" value="Perforin-1_pore-forming"/>
</dbReference>
<dbReference type="GO" id="GO:0031640">
    <property type="term" value="P:killing of cells of another organism"/>
    <property type="evidence" value="ECO:0007669"/>
    <property type="project" value="UniProtKB-KW"/>
</dbReference>
<keyword evidence="4" id="KW-0964">Secreted</keyword>
<dbReference type="InterPro" id="IPR020863">
    <property type="entry name" value="MACPF_CS"/>
</dbReference>
<sequence length="571" mass="63487">MQMCRLWQLLLLCWAWSPSCSPSSMKFIGSPVECKQADFIPGYNLGGEGFDIVTMERKGAYIIDTETWDLGNGTCRMFNNGYLNGKKQKVPASVVDWRTLPKCTLSVSSTLCDSAETLANSSLSSVSNNWKADLDVPLTASAGLGGSHSREANIAMAKSKQDRYNFIRHSVNCNFYRYRMTTKPPLSHDFQSAVNSLPPYSCQTKTAYCNVIDTFGTHYITQVNLGGEIKAITSVRTCQAAINGLSETEVKDCLSVEASATFESSATIKAMMEHCRNKKKTLNHNQGFSTEFSERSTEVIGGNINGGDVLFQSHPDPSIFNRWVDSLKTIPDVVQYSLKPLHDILPYDHHARVGLKQEVEKYIKKNALQKKCSESCVIGERSDKRDPCACVCNSNQNIRSNCCPAGKGLATLVVYRLYAQGLYGDRFTETDGSVEVKYGDQVKRTAIIQDNDNPKWSEKFEFGPITINMANKLEFTVYDEDSYWNSDLLGQCLVDLRSGKRSDSCMFDHGTFFYTYEVQCAPSLSGDRCQEYIPSPMSSSLAKVFHTRNGVLAGNSRDQQCGVSQPGHQVL</sequence>
<name>A0A6P7IMR2_9TELE</name>
<dbReference type="GO" id="GO:0022829">
    <property type="term" value="F:wide pore channel activity"/>
    <property type="evidence" value="ECO:0007669"/>
    <property type="project" value="TreeGrafter"/>
</dbReference>
<dbReference type="GO" id="GO:0001913">
    <property type="term" value="P:T cell mediated cytotoxicity"/>
    <property type="evidence" value="ECO:0007669"/>
    <property type="project" value="TreeGrafter"/>
</dbReference>
<evidence type="ECO:0000313" key="12">
    <source>
        <dbReference type="RefSeq" id="XP_028264402.1"/>
    </source>
</evidence>
<dbReference type="InParanoid" id="A0A6P7IMR2"/>
<keyword evidence="11" id="KW-1185">Reference proteome</keyword>
<dbReference type="GO" id="GO:0051607">
    <property type="term" value="P:defense response to virus"/>
    <property type="evidence" value="ECO:0007669"/>
    <property type="project" value="TreeGrafter"/>
</dbReference>
<evidence type="ECO:0000259" key="10">
    <source>
        <dbReference type="PROSITE" id="PS51412"/>
    </source>
</evidence>
<dbReference type="GO" id="GO:0001771">
    <property type="term" value="P:immunological synapse formation"/>
    <property type="evidence" value="ECO:0007669"/>
    <property type="project" value="TreeGrafter"/>
</dbReference>
<keyword evidence="5" id="KW-0204">Cytolysis</keyword>
<dbReference type="GO" id="GO:0005576">
    <property type="term" value="C:extracellular region"/>
    <property type="evidence" value="ECO:0007669"/>
    <property type="project" value="UniProtKB-SubCell"/>
</dbReference>
<dbReference type="OrthoDB" id="1366754at2759"/>
<feature type="domain" description="C2" evidence="9">
    <location>
        <begin position="393"/>
        <end position="509"/>
    </location>
</feature>
<dbReference type="PROSITE" id="PS00279">
    <property type="entry name" value="MACPF_1"/>
    <property type="match status" value="1"/>
</dbReference>
<dbReference type="GeneID" id="114437733"/>
<dbReference type="InterPro" id="IPR035892">
    <property type="entry name" value="C2_domain_sf"/>
</dbReference>
<organism evidence="11 12">
    <name type="scientific">Parambassis ranga</name>
    <name type="common">Indian glassy fish</name>
    <dbReference type="NCBI Taxonomy" id="210632"/>
    <lineage>
        <taxon>Eukaryota</taxon>
        <taxon>Metazoa</taxon>
        <taxon>Chordata</taxon>
        <taxon>Craniata</taxon>
        <taxon>Vertebrata</taxon>
        <taxon>Euteleostomi</taxon>
        <taxon>Actinopterygii</taxon>
        <taxon>Neopterygii</taxon>
        <taxon>Teleostei</taxon>
        <taxon>Neoteleostei</taxon>
        <taxon>Acanthomorphata</taxon>
        <taxon>Ovalentaria</taxon>
        <taxon>Ambassidae</taxon>
        <taxon>Parambassis</taxon>
    </lineage>
</organism>
<evidence type="ECO:0000256" key="2">
    <source>
        <dbReference type="ARBA" id="ARBA00004613"/>
    </source>
</evidence>
<keyword evidence="7" id="KW-1015">Disulfide bond</keyword>
<dbReference type="SUPFAM" id="SSF49562">
    <property type="entry name" value="C2 domain (Calcium/lipid-binding domain, CaLB)"/>
    <property type="match status" value="1"/>
</dbReference>
<dbReference type="PANTHER" id="PTHR46096:SF5">
    <property type="entry name" value="PERFORIN 1.2 PRECURSOR-RELATED"/>
    <property type="match status" value="1"/>
</dbReference>
<dbReference type="InterPro" id="IPR020864">
    <property type="entry name" value="MACPF"/>
</dbReference>
<dbReference type="Pfam" id="PF01823">
    <property type="entry name" value="MACPF"/>
    <property type="match status" value="1"/>
</dbReference>
<gene>
    <name evidence="12" type="primary">LOC114437733</name>
</gene>
<evidence type="ECO:0000256" key="8">
    <source>
        <dbReference type="SAM" id="SignalP"/>
    </source>
</evidence>
<evidence type="ECO:0000256" key="5">
    <source>
        <dbReference type="ARBA" id="ARBA00022852"/>
    </source>
</evidence>